<dbReference type="Pfam" id="PF01494">
    <property type="entry name" value="FAD_binding_3"/>
    <property type="match status" value="1"/>
</dbReference>
<dbReference type="PRINTS" id="PR00420">
    <property type="entry name" value="RNGMNOXGNASE"/>
</dbReference>
<sequence>MRRETRVAVIGAGLGGTTAAALLQRAGFAVRLYEQAPAFERIGAGIHLSPNLMQVLRAVGVADRLERIGLHPDAFLSRAWDSGEVLFRLPLGEAGERRYGAPYINVHRGDLHAALASAVAPDSIAFGHRLAGIETRGDGCRLLFGNGATAEADIVIGADGVNSRVRELVLGVEKPRYTGHVAHRCIVPAAAVDPPPADCTKWWGPDRHLLIYYMTGRRDELYLVTSFPEPELTVAGAWAPCDADEFRAELAGFHPEVRRVAAAAGAVTKWPVFDREPVPVWSEGRLVLLGDACHPLRPYMAQGAAMAIEDAAVLARCLIEALASDPLAAFPRYARNRLERTNRVQRVSVANDFLRGPTDPAWVFDYDAWTVPLLD</sequence>
<comment type="cofactor">
    <cofactor evidence="1">
        <name>FAD</name>
        <dbReference type="ChEBI" id="CHEBI:57692"/>
    </cofactor>
</comment>
<dbReference type="Proteomes" id="UP001139516">
    <property type="component" value="Unassembled WGS sequence"/>
</dbReference>
<evidence type="ECO:0000313" key="8">
    <source>
        <dbReference type="Proteomes" id="UP001139516"/>
    </source>
</evidence>
<evidence type="ECO:0000313" key="7">
    <source>
        <dbReference type="EMBL" id="MCK8787070.1"/>
    </source>
</evidence>
<dbReference type="InterPro" id="IPR002938">
    <property type="entry name" value="FAD-bd"/>
</dbReference>
<accession>A0A9X1YDL2</accession>
<proteinExistence type="predicted"/>
<feature type="domain" description="FAD-binding" evidence="6">
    <location>
        <begin position="4"/>
        <end position="345"/>
    </location>
</feature>
<dbReference type="GO" id="GO:0004497">
    <property type="term" value="F:monooxygenase activity"/>
    <property type="evidence" value="ECO:0007669"/>
    <property type="project" value="UniProtKB-KW"/>
</dbReference>
<dbReference type="SUPFAM" id="SSF51905">
    <property type="entry name" value="FAD/NAD(P)-binding domain"/>
    <property type="match status" value="1"/>
</dbReference>
<dbReference type="InterPro" id="IPR036188">
    <property type="entry name" value="FAD/NAD-bd_sf"/>
</dbReference>
<evidence type="ECO:0000256" key="2">
    <source>
        <dbReference type="ARBA" id="ARBA00022630"/>
    </source>
</evidence>
<comment type="caution">
    <text evidence="7">The sequence shown here is derived from an EMBL/GenBank/DDBJ whole genome shotgun (WGS) entry which is preliminary data.</text>
</comment>
<evidence type="ECO:0000259" key="6">
    <source>
        <dbReference type="Pfam" id="PF01494"/>
    </source>
</evidence>
<dbReference type="InterPro" id="IPR050493">
    <property type="entry name" value="FAD-dep_Monooxygenase_BioMet"/>
</dbReference>
<keyword evidence="8" id="KW-1185">Reference proteome</keyword>
<dbReference type="AlphaFoldDB" id="A0A9X1YDL2"/>
<evidence type="ECO:0000256" key="4">
    <source>
        <dbReference type="ARBA" id="ARBA00023002"/>
    </source>
</evidence>
<dbReference type="Gene3D" id="3.50.50.60">
    <property type="entry name" value="FAD/NAD(P)-binding domain"/>
    <property type="match status" value="1"/>
</dbReference>
<dbReference type="PANTHER" id="PTHR13789">
    <property type="entry name" value="MONOOXYGENASE"/>
    <property type="match status" value="1"/>
</dbReference>
<evidence type="ECO:0000256" key="1">
    <source>
        <dbReference type="ARBA" id="ARBA00001974"/>
    </source>
</evidence>
<keyword evidence="4" id="KW-0560">Oxidoreductase</keyword>
<gene>
    <name evidence="7" type="ORF">M0638_22090</name>
</gene>
<evidence type="ECO:0000256" key="5">
    <source>
        <dbReference type="ARBA" id="ARBA00023033"/>
    </source>
</evidence>
<organism evidence="7 8">
    <name type="scientific">Roseomonas acroporae</name>
    <dbReference type="NCBI Taxonomy" id="2937791"/>
    <lineage>
        <taxon>Bacteria</taxon>
        <taxon>Pseudomonadati</taxon>
        <taxon>Pseudomonadota</taxon>
        <taxon>Alphaproteobacteria</taxon>
        <taxon>Acetobacterales</taxon>
        <taxon>Roseomonadaceae</taxon>
        <taxon>Roseomonas</taxon>
    </lineage>
</organism>
<keyword evidence="5 7" id="KW-0503">Monooxygenase</keyword>
<dbReference type="PANTHER" id="PTHR13789:SF318">
    <property type="entry name" value="GERANYLGERANYL DIPHOSPHATE REDUCTASE"/>
    <property type="match status" value="1"/>
</dbReference>
<keyword evidence="2" id="KW-0285">Flavoprotein</keyword>
<dbReference type="RefSeq" id="WP_248669125.1">
    <property type="nucleotide sequence ID" value="NZ_JALPRX010000104.1"/>
</dbReference>
<dbReference type="SUPFAM" id="SSF54373">
    <property type="entry name" value="FAD-linked reductases, C-terminal domain"/>
    <property type="match status" value="1"/>
</dbReference>
<protein>
    <submittedName>
        <fullName evidence="7">FAD-dependent monooxygenase</fullName>
    </submittedName>
</protein>
<dbReference type="EMBL" id="JALPRX010000104">
    <property type="protein sequence ID" value="MCK8787070.1"/>
    <property type="molecule type" value="Genomic_DNA"/>
</dbReference>
<evidence type="ECO:0000256" key="3">
    <source>
        <dbReference type="ARBA" id="ARBA00022827"/>
    </source>
</evidence>
<keyword evidence="3" id="KW-0274">FAD</keyword>
<reference evidence="7" key="1">
    <citation type="submission" date="2022-04" db="EMBL/GenBank/DDBJ databases">
        <title>Roseomonas acroporae sp. nov., isolated from coral Acropora digitifera.</title>
        <authorList>
            <person name="Sun H."/>
        </authorList>
    </citation>
    <scope>NUCLEOTIDE SEQUENCE</scope>
    <source>
        <strain evidence="7">NAR14</strain>
    </source>
</reference>
<name>A0A9X1YDL2_9PROT</name>
<dbReference type="GO" id="GO:0071949">
    <property type="term" value="F:FAD binding"/>
    <property type="evidence" value="ECO:0007669"/>
    <property type="project" value="InterPro"/>
</dbReference>